<dbReference type="Proteomes" id="UP001266305">
    <property type="component" value="Unassembled WGS sequence"/>
</dbReference>
<keyword evidence="2" id="KW-1185">Reference proteome</keyword>
<accession>A0ABQ9UQY3</accession>
<organism evidence="1 2">
    <name type="scientific">Saguinus oedipus</name>
    <name type="common">Cotton-top tamarin</name>
    <name type="synonym">Oedipomidas oedipus</name>
    <dbReference type="NCBI Taxonomy" id="9490"/>
    <lineage>
        <taxon>Eukaryota</taxon>
        <taxon>Metazoa</taxon>
        <taxon>Chordata</taxon>
        <taxon>Craniata</taxon>
        <taxon>Vertebrata</taxon>
        <taxon>Euteleostomi</taxon>
        <taxon>Mammalia</taxon>
        <taxon>Eutheria</taxon>
        <taxon>Euarchontoglires</taxon>
        <taxon>Primates</taxon>
        <taxon>Haplorrhini</taxon>
        <taxon>Platyrrhini</taxon>
        <taxon>Cebidae</taxon>
        <taxon>Callitrichinae</taxon>
        <taxon>Saguinus</taxon>
    </lineage>
</organism>
<sequence length="149" mass="16539">MILSQSWRLAFQRVNAPSLGWVSSKDGEIWLPQNKVKLTRLVPLLKWKTFPEALAIRAGEDILALRKSLSYCFLCPKWPLNSSRMSSWPPLQYVSQGLRMVAVLCAAPVVVFAWVKDLGGISLSSFSMISFILSLVSAVETSGHNGASW</sequence>
<dbReference type="EMBL" id="JASSZA010000010">
    <property type="protein sequence ID" value="KAK2099497.1"/>
    <property type="molecule type" value="Genomic_DNA"/>
</dbReference>
<evidence type="ECO:0000313" key="1">
    <source>
        <dbReference type="EMBL" id="KAK2099497.1"/>
    </source>
</evidence>
<name>A0ABQ9UQY3_SAGOE</name>
<gene>
    <name evidence="1" type="ORF">P7K49_020845</name>
</gene>
<comment type="caution">
    <text evidence="1">The sequence shown here is derived from an EMBL/GenBank/DDBJ whole genome shotgun (WGS) entry which is preliminary data.</text>
</comment>
<reference evidence="1 2" key="1">
    <citation type="submission" date="2023-05" db="EMBL/GenBank/DDBJ databases">
        <title>B98-5 Cell Line De Novo Hybrid Assembly: An Optical Mapping Approach.</title>
        <authorList>
            <person name="Kananen K."/>
            <person name="Auerbach J.A."/>
            <person name="Kautto E."/>
            <person name="Blachly J.S."/>
        </authorList>
    </citation>
    <scope>NUCLEOTIDE SEQUENCE [LARGE SCALE GENOMIC DNA]</scope>
    <source>
        <strain evidence="1">B95-8</strain>
        <tissue evidence="1">Cell line</tissue>
    </source>
</reference>
<protein>
    <submittedName>
        <fullName evidence="1">Uncharacterized protein</fullName>
    </submittedName>
</protein>
<evidence type="ECO:0000313" key="2">
    <source>
        <dbReference type="Proteomes" id="UP001266305"/>
    </source>
</evidence>
<proteinExistence type="predicted"/>